<comment type="caution">
    <text evidence="1">The sequence shown here is derived from an EMBL/GenBank/DDBJ whole genome shotgun (WGS) entry which is preliminary data.</text>
</comment>
<keyword evidence="2" id="KW-1185">Reference proteome</keyword>
<dbReference type="InterPro" id="IPR010037">
    <property type="entry name" value="FkbH_domain"/>
</dbReference>
<proteinExistence type="predicted"/>
<evidence type="ECO:0000313" key="2">
    <source>
        <dbReference type="Proteomes" id="UP001597419"/>
    </source>
</evidence>
<dbReference type="InterPro" id="IPR023214">
    <property type="entry name" value="HAD_sf"/>
</dbReference>
<dbReference type="InterPro" id="IPR010033">
    <property type="entry name" value="HAD_SF_ppase_IIIC"/>
</dbReference>
<dbReference type="SUPFAM" id="SSF55729">
    <property type="entry name" value="Acyl-CoA N-acyltransferases (Nat)"/>
    <property type="match status" value="1"/>
</dbReference>
<dbReference type="InterPro" id="IPR016181">
    <property type="entry name" value="Acyl_CoA_acyltransferase"/>
</dbReference>
<reference evidence="2" key="1">
    <citation type="journal article" date="2019" name="Int. J. Syst. Evol. Microbiol.">
        <title>The Global Catalogue of Microorganisms (GCM) 10K type strain sequencing project: providing services to taxonomists for standard genome sequencing and annotation.</title>
        <authorList>
            <consortium name="The Broad Institute Genomics Platform"/>
            <consortium name="The Broad Institute Genome Sequencing Center for Infectious Disease"/>
            <person name="Wu L."/>
            <person name="Ma J."/>
        </authorList>
    </citation>
    <scope>NUCLEOTIDE SEQUENCE [LARGE SCALE GENOMIC DNA]</scope>
    <source>
        <strain evidence="2">CGMCC 4.7643</strain>
    </source>
</reference>
<dbReference type="RefSeq" id="WP_345407262.1">
    <property type="nucleotide sequence ID" value="NZ_BAABHG010000022.1"/>
</dbReference>
<dbReference type="NCBIfam" id="TIGR01686">
    <property type="entry name" value="FkbH"/>
    <property type="match status" value="1"/>
</dbReference>
<accession>A0ABW5GW40</accession>
<dbReference type="NCBIfam" id="TIGR01681">
    <property type="entry name" value="HAD-SF-IIIC"/>
    <property type="match status" value="1"/>
</dbReference>
<gene>
    <name evidence="1" type="ORF">ACFSYJ_41560</name>
</gene>
<dbReference type="Gene3D" id="3.40.50.1000">
    <property type="entry name" value="HAD superfamily/HAD-like"/>
    <property type="match status" value="1"/>
</dbReference>
<dbReference type="Proteomes" id="UP001597419">
    <property type="component" value="Unassembled WGS sequence"/>
</dbReference>
<dbReference type="InterPro" id="IPR036412">
    <property type="entry name" value="HAD-like_sf"/>
</dbReference>
<dbReference type="EMBL" id="JBHUKU010000029">
    <property type="protein sequence ID" value="MFD2465164.1"/>
    <property type="molecule type" value="Genomic_DNA"/>
</dbReference>
<dbReference type="Pfam" id="PF00702">
    <property type="entry name" value="Hydrolase"/>
    <property type="match status" value="1"/>
</dbReference>
<organism evidence="1 2">
    <name type="scientific">Amycolatopsis samaneae</name>
    <dbReference type="NCBI Taxonomy" id="664691"/>
    <lineage>
        <taxon>Bacteria</taxon>
        <taxon>Bacillati</taxon>
        <taxon>Actinomycetota</taxon>
        <taxon>Actinomycetes</taxon>
        <taxon>Pseudonocardiales</taxon>
        <taxon>Pseudonocardiaceae</taxon>
        <taxon>Amycolatopsis</taxon>
    </lineage>
</organism>
<dbReference type="SUPFAM" id="SSF56784">
    <property type="entry name" value="HAD-like"/>
    <property type="match status" value="1"/>
</dbReference>
<name>A0ABW5GW40_9PSEU</name>
<sequence length="357" mass="39561">MSKPRQGRVKCVVWDLDNTLWEGVLLEDGQVTPRPEVVEVIEELDRRGVLHSIASRNDADLALRELEKHGLHEYFLHPQISWNPKSESIRAVAEALNIGIDACAFVDDQEFELAEVRFALPEVLLVPADRTRGIVDIPEFTPRFVTDESLVRRKMYRSAIERDTSEREFTGTNEDFLATLGMVFTIAPAAEDDLKRAEELTVRTNQLNSTGVTYSYAELDHYRTSPDHLLLIAGLTDRFGSYGKIGLALVETAGPAWRLKLLLMSCRVLSRGVGGVLLNHIVRLAGDNGADLEAEIVDTGRNRMMFVTYRFAGFTEAGREDGVTVLRADPGRVADPPAYLKVRTPAAQAVSGPESGG</sequence>
<evidence type="ECO:0000313" key="1">
    <source>
        <dbReference type="EMBL" id="MFD2465164.1"/>
    </source>
</evidence>
<protein>
    <submittedName>
        <fullName evidence="1">HAD-IIIC family phosphatase</fullName>
    </submittedName>
</protein>